<dbReference type="EMBL" id="CAJJDN010000012">
    <property type="protein sequence ID" value="CAD8058542.1"/>
    <property type="molecule type" value="Genomic_DNA"/>
</dbReference>
<protein>
    <submittedName>
        <fullName evidence="1">Uncharacterized protein</fullName>
    </submittedName>
</protein>
<reference evidence="1" key="1">
    <citation type="submission" date="2021-01" db="EMBL/GenBank/DDBJ databases">
        <authorList>
            <consortium name="Genoscope - CEA"/>
            <person name="William W."/>
        </authorList>
    </citation>
    <scope>NUCLEOTIDE SEQUENCE</scope>
</reference>
<proteinExistence type="predicted"/>
<dbReference type="AlphaFoldDB" id="A0A8S1KYP2"/>
<comment type="caution">
    <text evidence="1">The sequence shown here is derived from an EMBL/GenBank/DDBJ whole genome shotgun (WGS) entry which is preliminary data.</text>
</comment>
<dbReference type="Proteomes" id="UP000692954">
    <property type="component" value="Unassembled WGS sequence"/>
</dbReference>
<accession>A0A8S1KYP2</accession>
<evidence type="ECO:0000313" key="2">
    <source>
        <dbReference type="Proteomes" id="UP000692954"/>
    </source>
</evidence>
<gene>
    <name evidence="1" type="ORF">PSON_ATCC_30995.1.T0120255</name>
</gene>
<keyword evidence="2" id="KW-1185">Reference proteome</keyword>
<evidence type="ECO:0000313" key="1">
    <source>
        <dbReference type="EMBL" id="CAD8058542.1"/>
    </source>
</evidence>
<sequence>MKAKNQQDEGVLEEDLAKTKSQLVYRDVINQDYFPKWQELKLLGKNNLEDLILLVQYGIISNKRKYNKYLCIWWI</sequence>
<organism evidence="1 2">
    <name type="scientific">Paramecium sonneborni</name>
    <dbReference type="NCBI Taxonomy" id="65129"/>
    <lineage>
        <taxon>Eukaryota</taxon>
        <taxon>Sar</taxon>
        <taxon>Alveolata</taxon>
        <taxon>Ciliophora</taxon>
        <taxon>Intramacronucleata</taxon>
        <taxon>Oligohymenophorea</taxon>
        <taxon>Peniculida</taxon>
        <taxon>Parameciidae</taxon>
        <taxon>Paramecium</taxon>
    </lineage>
</organism>
<name>A0A8S1KYP2_9CILI</name>